<dbReference type="AlphaFoldDB" id="A0A512DXB9"/>
<keyword evidence="2 3" id="KW-0143">Chaperone</keyword>
<name>A0A512DXB9_9PROT</name>
<dbReference type="Proteomes" id="UP000321523">
    <property type="component" value="Unassembled WGS sequence"/>
</dbReference>
<dbReference type="RefSeq" id="WP_084721408.1">
    <property type="nucleotide sequence ID" value="NZ_BJYZ01000026.1"/>
</dbReference>
<organism evidence="5 6">
    <name type="scientific">Skermanella aerolata</name>
    <dbReference type="NCBI Taxonomy" id="393310"/>
    <lineage>
        <taxon>Bacteria</taxon>
        <taxon>Pseudomonadati</taxon>
        <taxon>Pseudomonadota</taxon>
        <taxon>Alphaproteobacteria</taxon>
        <taxon>Rhodospirillales</taxon>
        <taxon>Azospirillaceae</taxon>
        <taxon>Skermanella</taxon>
    </lineage>
</organism>
<dbReference type="PANTHER" id="PTHR33643">
    <property type="entry name" value="UREASE ACCESSORY PROTEIN D"/>
    <property type="match status" value="1"/>
</dbReference>
<evidence type="ECO:0000313" key="5">
    <source>
        <dbReference type="EMBL" id="GEO41122.1"/>
    </source>
</evidence>
<evidence type="ECO:0000256" key="4">
    <source>
        <dbReference type="SAM" id="MobiDB-lite"/>
    </source>
</evidence>
<sequence length="303" mass="32454">MAPDIPLSFAGTASPDTASLKNTPSGTSPRLTIHGNAEIAFERRDGATRLVRLFHHDPLRVLFPNPRTGDVALATLVTTSGGLVGGDRLDIAASVGPGAWAMVTTQAAEKVYRSNGPDVVVATDLKAGDGAWMEWLPQEAILFDGARLRRTTSLDIAGEGRALAGELLVFGRTAHGERFTYGLARDAWEVRRDGRLIWADALHLDGDVAAILDHPACFGGAVAYGTILYAAPDADRHLDAARSLLEAASPGIRAAATCFDGLLVIRWIGAPAHHLRRDYARFWSAFRSHAAGLPARLPRLWDV</sequence>
<feature type="region of interest" description="Disordered" evidence="4">
    <location>
        <begin position="12"/>
        <end position="31"/>
    </location>
</feature>
<dbReference type="InterPro" id="IPR002669">
    <property type="entry name" value="UreD"/>
</dbReference>
<dbReference type="OrthoDB" id="9798842at2"/>
<evidence type="ECO:0000313" key="6">
    <source>
        <dbReference type="Proteomes" id="UP000321523"/>
    </source>
</evidence>
<evidence type="ECO:0000256" key="3">
    <source>
        <dbReference type="HAMAP-Rule" id="MF_01384"/>
    </source>
</evidence>
<dbReference type="Pfam" id="PF01774">
    <property type="entry name" value="UreD"/>
    <property type="match status" value="1"/>
</dbReference>
<accession>A0A512DXB9</accession>
<dbReference type="EMBL" id="BJYZ01000026">
    <property type="protein sequence ID" value="GEO41122.1"/>
    <property type="molecule type" value="Genomic_DNA"/>
</dbReference>
<comment type="subunit">
    <text evidence="3">UreD, UreF and UreG form a complex that acts as a GTP-hydrolysis-dependent molecular chaperone, activating the urease apoprotein by helping to assemble the nickel containing metallocenter of UreC. The UreE protein probably delivers the nickel.</text>
</comment>
<reference evidence="5 6" key="1">
    <citation type="submission" date="2019-07" db="EMBL/GenBank/DDBJ databases">
        <title>Whole genome shotgun sequence of Skermanella aerolata NBRC 106429.</title>
        <authorList>
            <person name="Hosoyama A."/>
            <person name="Uohara A."/>
            <person name="Ohji S."/>
            <person name="Ichikawa N."/>
        </authorList>
    </citation>
    <scope>NUCLEOTIDE SEQUENCE [LARGE SCALE GENOMIC DNA]</scope>
    <source>
        <strain evidence="5 6">NBRC 106429</strain>
    </source>
</reference>
<comment type="caution">
    <text evidence="5">The sequence shown here is derived from an EMBL/GenBank/DDBJ whole genome shotgun (WGS) entry which is preliminary data.</text>
</comment>
<comment type="function">
    <text evidence="3">Required for maturation of urease via the functional incorporation of the urease nickel metallocenter.</text>
</comment>
<feature type="compositionally biased region" description="Polar residues" evidence="4">
    <location>
        <begin position="14"/>
        <end position="30"/>
    </location>
</feature>
<comment type="subcellular location">
    <subcellularLocation>
        <location evidence="3">Cytoplasm</location>
    </subcellularLocation>
</comment>
<dbReference type="GO" id="GO:0005737">
    <property type="term" value="C:cytoplasm"/>
    <property type="evidence" value="ECO:0007669"/>
    <property type="project" value="UniProtKB-SubCell"/>
</dbReference>
<gene>
    <name evidence="3 5" type="primary">ureD</name>
    <name evidence="5" type="ORF">SAE02_52700</name>
</gene>
<evidence type="ECO:0000256" key="2">
    <source>
        <dbReference type="ARBA" id="ARBA00023186"/>
    </source>
</evidence>
<proteinExistence type="inferred from homology"/>
<evidence type="ECO:0000256" key="1">
    <source>
        <dbReference type="ARBA" id="ARBA00007177"/>
    </source>
</evidence>
<keyword evidence="3" id="KW-0996">Nickel insertion</keyword>
<keyword evidence="6" id="KW-1185">Reference proteome</keyword>
<comment type="similarity">
    <text evidence="1 3">Belongs to the UreD family.</text>
</comment>
<dbReference type="PANTHER" id="PTHR33643:SF1">
    <property type="entry name" value="UREASE ACCESSORY PROTEIN D"/>
    <property type="match status" value="1"/>
</dbReference>
<protein>
    <recommendedName>
        <fullName evidence="3">Urease accessory protein UreD</fullName>
    </recommendedName>
</protein>
<dbReference type="GO" id="GO:0016151">
    <property type="term" value="F:nickel cation binding"/>
    <property type="evidence" value="ECO:0007669"/>
    <property type="project" value="UniProtKB-UniRule"/>
</dbReference>
<keyword evidence="3" id="KW-0963">Cytoplasm</keyword>
<dbReference type="HAMAP" id="MF_01384">
    <property type="entry name" value="UreD"/>
    <property type="match status" value="1"/>
</dbReference>